<name>A0A061B304_RHOTO</name>
<accession>A0A061B304</accession>
<protein>
    <submittedName>
        <fullName evidence="2">RHTO0S09e01112g1_1</fullName>
    </submittedName>
</protein>
<proteinExistence type="predicted"/>
<organism evidence="2">
    <name type="scientific">Rhodotorula toruloides</name>
    <name type="common">Yeast</name>
    <name type="synonym">Rhodosporidium toruloides</name>
    <dbReference type="NCBI Taxonomy" id="5286"/>
    <lineage>
        <taxon>Eukaryota</taxon>
        <taxon>Fungi</taxon>
        <taxon>Dikarya</taxon>
        <taxon>Basidiomycota</taxon>
        <taxon>Pucciniomycotina</taxon>
        <taxon>Microbotryomycetes</taxon>
        <taxon>Sporidiobolales</taxon>
        <taxon>Sporidiobolaceae</taxon>
        <taxon>Rhodotorula</taxon>
    </lineage>
</organism>
<feature type="compositionally biased region" description="Basic and acidic residues" evidence="1">
    <location>
        <begin position="24"/>
        <end position="49"/>
    </location>
</feature>
<dbReference type="OrthoDB" id="2524705at2759"/>
<evidence type="ECO:0000256" key="1">
    <source>
        <dbReference type="SAM" id="MobiDB-lite"/>
    </source>
</evidence>
<reference evidence="2" key="1">
    <citation type="journal article" date="2014" name="Genome Announc.">
        <title>Draft genome sequence of Rhodosporidium toruloides CECT1137, an oleaginous yeast of biotechnological interest.</title>
        <authorList>
            <person name="Morin N."/>
            <person name="Calcas X."/>
            <person name="Devillers H."/>
            <person name="Durrens P."/>
            <person name="Sherman D.J."/>
            <person name="Nicaud J.-M."/>
            <person name="Neuveglise C."/>
        </authorList>
    </citation>
    <scope>NUCLEOTIDE SEQUENCE</scope>
    <source>
        <strain evidence="2">CECT1137</strain>
    </source>
</reference>
<feature type="region of interest" description="Disordered" evidence="1">
    <location>
        <begin position="1"/>
        <end position="49"/>
    </location>
</feature>
<sequence>MSTSHQQTEQQEQHKAVGHHRFHGHSDAREAPKTDCMRMHQEEARDAEEKLAHDEVHDFVGQPNDQLERARNVLKDPNSPPDAKLNALDNAEALPHGGYLVGDL</sequence>
<feature type="compositionally biased region" description="Low complexity" evidence="1">
    <location>
        <begin position="1"/>
        <end position="10"/>
    </location>
</feature>
<dbReference type="EMBL" id="LK052944">
    <property type="protein sequence ID" value="CDR44197.1"/>
    <property type="molecule type" value="Genomic_DNA"/>
</dbReference>
<dbReference type="AlphaFoldDB" id="A0A061B304"/>
<evidence type="ECO:0000313" key="2">
    <source>
        <dbReference type="EMBL" id="CDR44197.1"/>
    </source>
</evidence>
<gene>
    <name evidence="2" type="ORF">RHTO0S_09e01112g</name>
</gene>